<keyword evidence="3" id="KW-1185">Reference proteome</keyword>
<proteinExistence type="predicted"/>
<dbReference type="Proteomes" id="UP000822688">
    <property type="component" value="Chromosome 7"/>
</dbReference>
<name>A0A8T0H9P8_CERPU</name>
<accession>A0A8T0H9P8</accession>
<protein>
    <submittedName>
        <fullName evidence="2">Uncharacterized protein</fullName>
    </submittedName>
</protein>
<dbReference type="AlphaFoldDB" id="A0A8T0H9P8"/>
<evidence type="ECO:0000256" key="1">
    <source>
        <dbReference type="SAM" id="SignalP"/>
    </source>
</evidence>
<reference evidence="2" key="1">
    <citation type="submission" date="2020-06" db="EMBL/GenBank/DDBJ databases">
        <title>WGS assembly of Ceratodon purpureus strain R40.</title>
        <authorList>
            <person name="Carey S.B."/>
            <person name="Jenkins J."/>
            <person name="Shu S."/>
            <person name="Lovell J.T."/>
            <person name="Sreedasyam A."/>
            <person name="Maumus F."/>
            <person name="Tiley G.P."/>
            <person name="Fernandez-Pozo N."/>
            <person name="Barry K."/>
            <person name="Chen C."/>
            <person name="Wang M."/>
            <person name="Lipzen A."/>
            <person name="Daum C."/>
            <person name="Saski C.A."/>
            <person name="Payton A.C."/>
            <person name="Mcbreen J.C."/>
            <person name="Conrad R.E."/>
            <person name="Kollar L.M."/>
            <person name="Olsson S."/>
            <person name="Huttunen S."/>
            <person name="Landis J.B."/>
            <person name="Wickett N.J."/>
            <person name="Johnson M.G."/>
            <person name="Rensing S.A."/>
            <person name="Grimwood J."/>
            <person name="Schmutz J."/>
            <person name="Mcdaniel S.F."/>
        </authorList>
    </citation>
    <scope>NUCLEOTIDE SEQUENCE</scope>
    <source>
        <strain evidence="2">R40</strain>
    </source>
</reference>
<comment type="caution">
    <text evidence="2">The sequence shown here is derived from an EMBL/GenBank/DDBJ whole genome shotgun (WGS) entry which is preliminary data.</text>
</comment>
<feature type="chain" id="PRO_5035863287" evidence="1">
    <location>
        <begin position="19"/>
        <end position="49"/>
    </location>
</feature>
<organism evidence="2 3">
    <name type="scientific">Ceratodon purpureus</name>
    <name type="common">Fire moss</name>
    <name type="synonym">Dicranum purpureum</name>
    <dbReference type="NCBI Taxonomy" id="3225"/>
    <lineage>
        <taxon>Eukaryota</taxon>
        <taxon>Viridiplantae</taxon>
        <taxon>Streptophyta</taxon>
        <taxon>Embryophyta</taxon>
        <taxon>Bryophyta</taxon>
        <taxon>Bryophytina</taxon>
        <taxon>Bryopsida</taxon>
        <taxon>Dicranidae</taxon>
        <taxon>Pseudoditrichales</taxon>
        <taxon>Ditrichaceae</taxon>
        <taxon>Ceratodon</taxon>
    </lineage>
</organism>
<sequence>MPCQHLLLLFFRSSHAAACQTLLTQRCGQAPWRLAELQIDTFMYHYGIT</sequence>
<feature type="signal peptide" evidence="1">
    <location>
        <begin position="1"/>
        <end position="18"/>
    </location>
</feature>
<evidence type="ECO:0000313" key="3">
    <source>
        <dbReference type="Proteomes" id="UP000822688"/>
    </source>
</evidence>
<evidence type="ECO:0000313" key="2">
    <source>
        <dbReference type="EMBL" id="KAG0567990.1"/>
    </source>
</evidence>
<keyword evidence="1" id="KW-0732">Signal</keyword>
<gene>
    <name evidence="2" type="ORF">KC19_7G177700</name>
</gene>
<dbReference type="EMBL" id="CM026428">
    <property type="protein sequence ID" value="KAG0567990.1"/>
    <property type="molecule type" value="Genomic_DNA"/>
</dbReference>